<keyword evidence="8" id="KW-0732">Signal</keyword>
<dbReference type="GO" id="GO:0004222">
    <property type="term" value="F:metalloendopeptidase activity"/>
    <property type="evidence" value="ECO:0007669"/>
    <property type="project" value="InterPro"/>
</dbReference>
<dbReference type="PANTHER" id="PTHR11733:SF167">
    <property type="entry name" value="FI17812P1-RELATED"/>
    <property type="match status" value="1"/>
</dbReference>
<comment type="similarity">
    <text evidence="2">Belongs to the peptidase M13 family.</text>
</comment>
<evidence type="ECO:0000313" key="11">
    <source>
        <dbReference type="EMBL" id="RVU35729.1"/>
    </source>
</evidence>
<keyword evidence="5" id="KW-0378">Hydrolase</keyword>
<comment type="caution">
    <text evidence="11">The sequence shown here is derived from an EMBL/GenBank/DDBJ whole genome shotgun (WGS) entry which is preliminary data.</text>
</comment>
<keyword evidence="6" id="KW-0862">Zinc</keyword>
<feature type="signal peptide" evidence="8">
    <location>
        <begin position="1"/>
        <end position="23"/>
    </location>
</feature>
<dbReference type="InterPro" id="IPR018497">
    <property type="entry name" value="Peptidase_M13_C"/>
</dbReference>
<dbReference type="SUPFAM" id="SSF55486">
    <property type="entry name" value="Metalloproteases ('zincins'), catalytic domain"/>
    <property type="match status" value="1"/>
</dbReference>
<dbReference type="Gene3D" id="3.40.390.10">
    <property type="entry name" value="Collagenase (Catalytic Domain)"/>
    <property type="match status" value="1"/>
</dbReference>
<dbReference type="CDD" id="cd08662">
    <property type="entry name" value="M13"/>
    <property type="match status" value="1"/>
</dbReference>
<keyword evidence="7" id="KW-0482">Metalloprotease</keyword>
<accession>A0A437QMV1</accession>
<dbReference type="PROSITE" id="PS51885">
    <property type="entry name" value="NEPRILYSIN"/>
    <property type="match status" value="1"/>
</dbReference>
<evidence type="ECO:0000256" key="4">
    <source>
        <dbReference type="ARBA" id="ARBA00022723"/>
    </source>
</evidence>
<feature type="domain" description="Peptidase M13 N-terminal" evidence="10">
    <location>
        <begin position="54"/>
        <end position="431"/>
    </location>
</feature>
<dbReference type="AlphaFoldDB" id="A0A437QMV1"/>
<dbReference type="EMBL" id="SACS01000013">
    <property type="protein sequence ID" value="RVU35729.1"/>
    <property type="molecule type" value="Genomic_DNA"/>
</dbReference>
<evidence type="ECO:0000256" key="2">
    <source>
        <dbReference type="ARBA" id="ARBA00007357"/>
    </source>
</evidence>
<evidence type="ECO:0000313" key="12">
    <source>
        <dbReference type="Proteomes" id="UP000283077"/>
    </source>
</evidence>
<keyword evidence="3" id="KW-0645">Protease</keyword>
<sequence length="687" mass="76483">MNKKTLIAFSIAAALGLTACERAAEPAATASAEVAVTAAKSGIELANLDTQIKPQQDFFRYVNGNWLAKTEIPADKASWGSFNELREEADKHVLTLIKEAAAKPADAGSDAQKIGDLYRAYLDTSKIDSLGLAPLLPGLAAIDNLKSATDLATLWGTLQAERYGTPVSLFVSQDQKNSDQYIVGASQSGLGLPDRDYYLKTDEKSEKIKQQYQWMIAKFWELAGWENGSAAAATVFEVEAKLAEAQWSRVQNRDRNATYNKMTLAELATLAPGFDWQAFTSAAKLGAVSDVVVRQPTYFTAFASISQQVTLAQWQTYLKFHLLRNHASLLSSGFDQASFDFYGRVLSGLQEQKPREERAVEAINTALGFMVGKMYVENYFKPQAKERMDQLIKNLRVAFEQAINELEWMSAETKVAAQEKLKKFNTKIGYPDVWRNYDCLTISADDLIGNMQRSSQCEYQRMVDKLGKPVDRSEWGMTPQTVNAYYSSTMNEIVFPAAILQPPFFNVDADDAVNYGAIGGVIGHEITHGFDDQGRRSDGDGNLRDWWSPADGEQFQQRAQLMVDQYSAFNPIDDLKLQGALGLGENIADLGGLTVAYRAYQSSLQGKPAPVIDGFTGEKRFFIGWAQVWRVKFRDEALRQQVITGPHSPGMYRVQGVLSNMPEFYQAYDVKPGDGMHRPDDVRVKIW</sequence>
<proteinExistence type="inferred from homology"/>
<evidence type="ECO:0000256" key="5">
    <source>
        <dbReference type="ARBA" id="ARBA00022801"/>
    </source>
</evidence>
<organism evidence="11 12">
    <name type="scientific">Rheinheimera riviphila</name>
    <dbReference type="NCBI Taxonomy" id="1834037"/>
    <lineage>
        <taxon>Bacteria</taxon>
        <taxon>Pseudomonadati</taxon>
        <taxon>Pseudomonadota</taxon>
        <taxon>Gammaproteobacteria</taxon>
        <taxon>Chromatiales</taxon>
        <taxon>Chromatiaceae</taxon>
        <taxon>Rheinheimera</taxon>
    </lineage>
</organism>
<dbReference type="InterPro" id="IPR024079">
    <property type="entry name" value="MetalloPept_cat_dom_sf"/>
</dbReference>
<comment type="cofactor">
    <cofactor evidence="1">
        <name>Zn(2+)</name>
        <dbReference type="ChEBI" id="CHEBI:29105"/>
    </cofactor>
</comment>
<evidence type="ECO:0000256" key="6">
    <source>
        <dbReference type="ARBA" id="ARBA00022833"/>
    </source>
</evidence>
<keyword evidence="4" id="KW-0479">Metal-binding</keyword>
<dbReference type="PRINTS" id="PR00786">
    <property type="entry name" value="NEPRILYSIN"/>
</dbReference>
<keyword evidence="12" id="KW-1185">Reference proteome</keyword>
<dbReference type="InterPro" id="IPR000718">
    <property type="entry name" value="Peptidase_M13"/>
</dbReference>
<gene>
    <name evidence="11" type="ORF">EOE67_12955</name>
</gene>
<evidence type="ECO:0000256" key="1">
    <source>
        <dbReference type="ARBA" id="ARBA00001947"/>
    </source>
</evidence>
<dbReference type="PANTHER" id="PTHR11733">
    <property type="entry name" value="ZINC METALLOPROTEASE FAMILY M13 NEPRILYSIN-RELATED"/>
    <property type="match status" value="1"/>
</dbReference>
<evidence type="ECO:0000256" key="7">
    <source>
        <dbReference type="ARBA" id="ARBA00023049"/>
    </source>
</evidence>
<dbReference type="Pfam" id="PF01431">
    <property type="entry name" value="Peptidase_M13"/>
    <property type="match status" value="1"/>
</dbReference>
<dbReference type="Gene3D" id="1.10.1380.10">
    <property type="entry name" value="Neutral endopeptidase , domain2"/>
    <property type="match status" value="1"/>
</dbReference>
<name>A0A437QMV1_9GAMM</name>
<feature type="chain" id="PRO_5019018684" evidence="8">
    <location>
        <begin position="24"/>
        <end position="687"/>
    </location>
</feature>
<dbReference type="InterPro" id="IPR042089">
    <property type="entry name" value="Peptidase_M13_dom_2"/>
</dbReference>
<evidence type="ECO:0000256" key="3">
    <source>
        <dbReference type="ARBA" id="ARBA00022670"/>
    </source>
</evidence>
<dbReference type="GO" id="GO:0005886">
    <property type="term" value="C:plasma membrane"/>
    <property type="evidence" value="ECO:0007669"/>
    <property type="project" value="TreeGrafter"/>
</dbReference>
<dbReference type="Pfam" id="PF05649">
    <property type="entry name" value="Peptidase_M13_N"/>
    <property type="match status" value="1"/>
</dbReference>
<dbReference type="GO" id="GO:0046872">
    <property type="term" value="F:metal ion binding"/>
    <property type="evidence" value="ECO:0007669"/>
    <property type="project" value="UniProtKB-KW"/>
</dbReference>
<dbReference type="OrthoDB" id="9775677at2"/>
<dbReference type="InterPro" id="IPR008753">
    <property type="entry name" value="Peptidase_M13_N"/>
</dbReference>
<dbReference type="Proteomes" id="UP000283077">
    <property type="component" value="Unassembled WGS sequence"/>
</dbReference>
<protein>
    <submittedName>
        <fullName evidence="11">M13 family peptidase</fullName>
    </submittedName>
</protein>
<feature type="domain" description="Peptidase M13 C-terminal" evidence="9">
    <location>
        <begin position="483"/>
        <end position="679"/>
    </location>
</feature>
<evidence type="ECO:0000259" key="10">
    <source>
        <dbReference type="Pfam" id="PF05649"/>
    </source>
</evidence>
<dbReference type="RefSeq" id="WP_127699548.1">
    <property type="nucleotide sequence ID" value="NZ_SACS01000013.1"/>
</dbReference>
<reference evidence="11 12" key="1">
    <citation type="submission" date="2019-01" db="EMBL/GenBank/DDBJ databases">
        <authorList>
            <person name="Chen W.-M."/>
        </authorList>
    </citation>
    <scope>NUCLEOTIDE SEQUENCE [LARGE SCALE GENOMIC DNA]</scope>
    <source>
        <strain evidence="11 12">KYPC3</strain>
    </source>
</reference>
<dbReference type="GO" id="GO:0016485">
    <property type="term" value="P:protein processing"/>
    <property type="evidence" value="ECO:0007669"/>
    <property type="project" value="TreeGrafter"/>
</dbReference>
<evidence type="ECO:0000256" key="8">
    <source>
        <dbReference type="SAM" id="SignalP"/>
    </source>
</evidence>
<evidence type="ECO:0000259" key="9">
    <source>
        <dbReference type="Pfam" id="PF01431"/>
    </source>
</evidence>
<dbReference type="PROSITE" id="PS51257">
    <property type="entry name" value="PROKAR_LIPOPROTEIN"/>
    <property type="match status" value="1"/>
</dbReference>